<evidence type="ECO:0000256" key="1">
    <source>
        <dbReference type="SAM" id="MobiDB-lite"/>
    </source>
</evidence>
<keyword evidence="2" id="KW-0812">Transmembrane</keyword>
<keyword evidence="3" id="KW-1185">Reference proteome</keyword>
<evidence type="ECO:0000313" key="4">
    <source>
        <dbReference type="RefSeq" id="XP_022254614.1"/>
    </source>
</evidence>
<evidence type="ECO:0000313" key="3">
    <source>
        <dbReference type="Proteomes" id="UP000694941"/>
    </source>
</evidence>
<evidence type="ECO:0000256" key="2">
    <source>
        <dbReference type="SAM" id="Phobius"/>
    </source>
</evidence>
<accession>A0ABM1TFF8</accession>
<feature type="region of interest" description="Disordered" evidence="1">
    <location>
        <begin position="118"/>
        <end position="239"/>
    </location>
</feature>
<feature type="compositionally biased region" description="Basic and acidic residues" evidence="1">
    <location>
        <begin position="197"/>
        <end position="209"/>
    </location>
</feature>
<keyword evidence="2" id="KW-1133">Transmembrane helix</keyword>
<feature type="compositionally biased region" description="Basic residues" evidence="1">
    <location>
        <begin position="210"/>
        <end position="224"/>
    </location>
</feature>
<feature type="compositionally biased region" description="Basic and acidic residues" evidence="1">
    <location>
        <begin position="118"/>
        <end position="129"/>
    </location>
</feature>
<organism evidence="3 4">
    <name type="scientific">Limulus polyphemus</name>
    <name type="common">Atlantic horseshoe crab</name>
    <dbReference type="NCBI Taxonomy" id="6850"/>
    <lineage>
        <taxon>Eukaryota</taxon>
        <taxon>Metazoa</taxon>
        <taxon>Ecdysozoa</taxon>
        <taxon>Arthropoda</taxon>
        <taxon>Chelicerata</taxon>
        <taxon>Merostomata</taxon>
        <taxon>Xiphosura</taxon>
        <taxon>Limulidae</taxon>
        <taxon>Limulus</taxon>
    </lineage>
</organism>
<feature type="compositionally biased region" description="Basic residues" evidence="1">
    <location>
        <begin position="130"/>
        <end position="139"/>
    </location>
</feature>
<keyword evidence="2" id="KW-0472">Membrane</keyword>
<sequence length="294" mass="33260">MGVIEEGDKGHRKKCNLPDRNRNAPVNSTPTSRNSSIHRHEQQRQSSQNAEKDITQHVANAMSDQQTRDGSCRCVKGRVVLLWVLCVLSLGLSGLCGLRLFHVEERLTSLETKYRQLEMQHQEQQVRSKAERRRRRRETRAKSGPANLKRAFSADGPNKEQIKPGGFGPVGPLRSVGLPEFDSQKSGGRGNLGLSRSRGEMKIKGIMDRRGKKQKRDRHRKLPGRSHPVSGSKGDVPSPEDEKLFEFLVGGDVKHNKGDTKWSLSFGVFYFFKNRLLHHLQLKIKSNIMIISKT</sequence>
<name>A0ABM1TFF8_LIMPO</name>
<gene>
    <name evidence="4" type="primary">LOC106470296</name>
</gene>
<feature type="region of interest" description="Disordered" evidence="1">
    <location>
        <begin position="1"/>
        <end position="51"/>
    </location>
</feature>
<dbReference type="RefSeq" id="XP_022254614.1">
    <property type="nucleotide sequence ID" value="XM_022398906.1"/>
</dbReference>
<feature type="transmembrane region" description="Helical" evidence="2">
    <location>
        <begin position="80"/>
        <end position="101"/>
    </location>
</feature>
<dbReference type="GeneID" id="106470296"/>
<proteinExistence type="predicted"/>
<reference evidence="4" key="1">
    <citation type="submission" date="2025-08" db="UniProtKB">
        <authorList>
            <consortium name="RefSeq"/>
        </authorList>
    </citation>
    <scope>IDENTIFICATION</scope>
    <source>
        <tissue evidence="4">Muscle</tissue>
    </source>
</reference>
<dbReference type="Proteomes" id="UP000694941">
    <property type="component" value="Unplaced"/>
</dbReference>
<feature type="compositionally biased region" description="Polar residues" evidence="1">
    <location>
        <begin position="24"/>
        <end position="35"/>
    </location>
</feature>
<protein>
    <submittedName>
        <fullName evidence="4">Uncharacterized protein LOC106470296</fullName>
    </submittedName>
</protein>